<dbReference type="Pfam" id="PF02606">
    <property type="entry name" value="LpxK"/>
    <property type="match status" value="1"/>
</dbReference>
<evidence type="ECO:0000256" key="6">
    <source>
        <dbReference type="ARBA" id="ARBA00022741"/>
    </source>
</evidence>
<sequence>MLSKFYACVAVKRRRWYEQHPDSRRQLARPVISVGALSVGGSGKTPVTKLIAELLRDAGEYPAILSRGYGRAERAEGVVVVRDRCRVLAGVDVAGDEPLMLAEQLSNVCVLVSEDRYVAGRLAETQFGATVHLLDDGFQHYVLERDIDLLLIHQDDFGQRTLPGGRLREPIETAQCADAAIVDAVDIATAETIGSRLPLETIFRMERMVGNPVVIQDRSDNRLIAEGARILVVSGIAKPTQFIDALMGAGFNIVDDLSFKDHHRFTDSDI</sequence>
<keyword evidence="3" id="KW-0444">Lipid biosynthesis</keyword>
<dbReference type="PANTHER" id="PTHR42724:SF1">
    <property type="entry name" value="TETRAACYLDISACCHARIDE 4'-KINASE, MITOCHONDRIAL-RELATED"/>
    <property type="match status" value="1"/>
</dbReference>
<dbReference type="PANTHER" id="PTHR42724">
    <property type="entry name" value="TETRAACYLDISACCHARIDE 4'-KINASE"/>
    <property type="match status" value="1"/>
</dbReference>
<feature type="non-terminal residue" evidence="10">
    <location>
        <position position="270"/>
    </location>
</feature>
<keyword evidence="9" id="KW-0443">Lipid metabolism</keyword>
<proteinExistence type="inferred from homology"/>
<name>A0A382KFJ6_9ZZZZ</name>
<dbReference type="GO" id="GO:0009029">
    <property type="term" value="F:lipid-A 4'-kinase activity"/>
    <property type="evidence" value="ECO:0007669"/>
    <property type="project" value="UniProtKB-EC"/>
</dbReference>
<dbReference type="SUPFAM" id="SSF52540">
    <property type="entry name" value="P-loop containing nucleoside triphosphate hydrolases"/>
    <property type="match status" value="1"/>
</dbReference>
<evidence type="ECO:0000256" key="1">
    <source>
        <dbReference type="ARBA" id="ARBA00004870"/>
    </source>
</evidence>
<dbReference type="EC" id="2.7.1.130" evidence="2"/>
<keyword evidence="8" id="KW-0067">ATP-binding</keyword>
<reference evidence="10" key="1">
    <citation type="submission" date="2018-05" db="EMBL/GenBank/DDBJ databases">
        <authorList>
            <person name="Lanie J.A."/>
            <person name="Ng W.-L."/>
            <person name="Kazmierczak K.M."/>
            <person name="Andrzejewski T.M."/>
            <person name="Davidsen T.M."/>
            <person name="Wayne K.J."/>
            <person name="Tettelin H."/>
            <person name="Glass J.I."/>
            <person name="Rusch D."/>
            <person name="Podicherti R."/>
            <person name="Tsui H.-C.T."/>
            <person name="Winkler M.E."/>
        </authorList>
    </citation>
    <scope>NUCLEOTIDE SEQUENCE</scope>
</reference>
<evidence type="ECO:0000256" key="3">
    <source>
        <dbReference type="ARBA" id="ARBA00022516"/>
    </source>
</evidence>
<dbReference type="UniPathway" id="UPA00359">
    <property type="reaction ID" value="UER00482"/>
</dbReference>
<evidence type="ECO:0000256" key="2">
    <source>
        <dbReference type="ARBA" id="ARBA00012071"/>
    </source>
</evidence>
<evidence type="ECO:0000256" key="7">
    <source>
        <dbReference type="ARBA" id="ARBA00022777"/>
    </source>
</evidence>
<protein>
    <recommendedName>
        <fullName evidence="2">tetraacyldisaccharide 4'-kinase</fullName>
        <ecNumber evidence="2">2.7.1.130</ecNumber>
    </recommendedName>
</protein>
<evidence type="ECO:0000256" key="5">
    <source>
        <dbReference type="ARBA" id="ARBA00022679"/>
    </source>
</evidence>
<organism evidence="10">
    <name type="scientific">marine metagenome</name>
    <dbReference type="NCBI Taxonomy" id="408172"/>
    <lineage>
        <taxon>unclassified sequences</taxon>
        <taxon>metagenomes</taxon>
        <taxon>ecological metagenomes</taxon>
    </lineage>
</organism>
<dbReference type="GO" id="GO:0005524">
    <property type="term" value="F:ATP binding"/>
    <property type="evidence" value="ECO:0007669"/>
    <property type="project" value="UniProtKB-KW"/>
</dbReference>
<dbReference type="EMBL" id="UINC01080394">
    <property type="protein sequence ID" value="SVC23290.1"/>
    <property type="molecule type" value="Genomic_DNA"/>
</dbReference>
<dbReference type="NCBIfam" id="TIGR00682">
    <property type="entry name" value="lpxK"/>
    <property type="match status" value="1"/>
</dbReference>
<dbReference type="HAMAP" id="MF_00409">
    <property type="entry name" value="LpxK"/>
    <property type="match status" value="1"/>
</dbReference>
<dbReference type="InterPro" id="IPR027417">
    <property type="entry name" value="P-loop_NTPase"/>
</dbReference>
<dbReference type="InterPro" id="IPR003758">
    <property type="entry name" value="LpxK"/>
</dbReference>
<evidence type="ECO:0000256" key="4">
    <source>
        <dbReference type="ARBA" id="ARBA00022556"/>
    </source>
</evidence>
<evidence type="ECO:0000256" key="8">
    <source>
        <dbReference type="ARBA" id="ARBA00022840"/>
    </source>
</evidence>
<keyword evidence="4" id="KW-0441">Lipid A biosynthesis</keyword>
<keyword evidence="6" id="KW-0547">Nucleotide-binding</keyword>
<dbReference type="GO" id="GO:0009245">
    <property type="term" value="P:lipid A biosynthetic process"/>
    <property type="evidence" value="ECO:0007669"/>
    <property type="project" value="UniProtKB-KW"/>
</dbReference>
<gene>
    <name evidence="10" type="ORF">METZ01_LOCUS276144</name>
</gene>
<keyword evidence="5" id="KW-0808">Transferase</keyword>
<evidence type="ECO:0000313" key="10">
    <source>
        <dbReference type="EMBL" id="SVC23290.1"/>
    </source>
</evidence>
<dbReference type="GO" id="GO:0009244">
    <property type="term" value="P:lipopolysaccharide core region biosynthetic process"/>
    <property type="evidence" value="ECO:0007669"/>
    <property type="project" value="TreeGrafter"/>
</dbReference>
<accession>A0A382KFJ6</accession>
<keyword evidence="7" id="KW-0418">Kinase</keyword>
<comment type="pathway">
    <text evidence="1">Glycolipid biosynthesis; lipid IV(A) biosynthesis; lipid IV(A) from (3R)-3-hydroxytetradecanoyl-[acyl-carrier-protein] and UDP-N-acetyl-alpha-D-glucosamine: step 6/6.</text>
</comment>
<evidence type="ECO:0000256" key="9">
    <source>
        <dbReference type="ARBA" id="ARBA00023098"/>
    </source>
</evidence>
<dbReference type="GO" id="GO:0005886">
    <property type="term" value="C:plasma membrane"/>
    <property type="evidence" value="ECO:0007669"/>
    <property type="project" value="TreeGrafter"/>
</dbReference>
<dbReference type="AlphaFoldDB" id="A0A382KFJ6"/>